<keyword evidence="2" id="KW-0812">Transmembrane</keyword>
<feature type="transmembrane region" description="Helical" evidence="2">
    <location>
        <begin position="340"/>
        <end position="359"/>
    </location>
</feature>
<gene>
    <name evidence="4" type="ORF">BJ981_006513</name>
</gene>
<dbReference type="EMBL" id="JACHBR010000002">
    <property type="protein sequence ID" value="MBB5630749.1"/>
    <property type="molecule type" value="Genomic_DNA"/>
</dbReference>
<feature type="transmembrane region" description="Helical" evidence="2">
    <location>
        <begin position="406"/>
        <end position="426"/>
    </location>
</feature>
<evidence type="ECO:0000313" key="4">
    <source>
        <dbReference type="EMBL" id="MBB5630749.1"/>
    </source>
</evidence>
<evidence type="ECO:0000256" key="2">
    <source>
        <dbReference type="SAM" id="Phobius"/>
    </source>
</evidence>
<keyword evidence="2" id="KW-0472">Membrane</keyword>
<keyword evidence="2" id="KW-1133">Transmembrane helix</keyword>
<organism evidence="4 5">
    <name type="scientific">Sphaerisporangium krabiense</name>
    <dbReference type="NCBI Taxonomy" id="763782"/>
    <lineage>
        <taxon>Bacteria</taxon>
        <taxon>Bacillati</taxon>
        <taxon>Actinomycetota</taxon>
        <taxon>Actinomycetes</taxon>
        <taxon>Streptosporangiales</taxon>
        <taxon>Streptosporangiaceae</taxon>
        <taxon>Sphaerisporangium</taxon>
    </lineage>
</organism>
<feature type="transmembrane region" description="Helical" evidence="2">
    <location>
        <begin position="114"/>
        <end position="133"/>
    </location>
</feature>
<dbReference type="RefSeq" id="WP_184617143.1">
    <property type="nucleotide sequence ID" value="NZ_BOOS01000052.1"/>
</dbReference>
<keyword evidence="5" id="KW-1185">Reference proteome</keyword>
<feature type="transmembrane region" description="Helical" evidence="2">
    <location>
        <begin position="230"/>
        <end position="250"/>
    </location>
</feature>
<comment type="caution">
    <text evidence="4">The sequence shown here is derived from an EMBL/GenBank/DDBJ whole genome shotgun (WGS) entry which is preliminary data.</text>
</comment>
<feature type="transmembrane region" description="Helical" evidence="2">
    <location>
        <begin position="183"/>
        <end position="199"/>
    </location>
</feature>
<dbReference type="AlphaFoldDB" id="A0A7W8ZB34"/>
<feature type="transmembrane region" description="Helical" evidence="2">
    <location>
        <begin position="270"/>
        <end position="289"/>
    </location>
</feature>
<evidence type="ECO:0000259" key="3">
    <source>
        <dbReference type="Pfam" id="PF01757"/>
    </source>
</evidence>
<reference evidence="4 5" key="1">
    <citation type="submission" date="2020-08" db="EMBL/GenBank/DDBJ databases">
        <title>Sequencing the genomes of 1000 actinobacteria strains.</title>
        <authorList>
            <person name="Klenk H.-P."/>
        </authorList>
    </citation>
    <scope>NUCLEOTIDE SEQUENCE [LARGE SCALE GENOMIC DNA]</scope>
    <source>
        <strain evidence="4 5">DSM 45790</strain>
    </source>
</reference>
<feature type="transmembrane region" description="Helical" evidence="2">
    <location>
        <begin position="380"/>
        <end position="400"/>
    </location>
</feature>
<protein>
    <recommendedName>
        <fullName evidence="3">Acyltransferase 3 domain-containing protein</fullName>
    </recommendedName>
</protein>
<feature type="transmembrane region" description="Helical" evidence="2">
    <location>
        <begin position="28"/>
        <end position="48"/>
    </location>
</feature>
<proteinExistence type="predicted"/>
<sequence length="466" mass="48099">MPAQLAVPPVTPAGPPPPAARTRPGRDVFIDLLRLFGIGMVVLEHWSIPVLSYAGGQVTTGNAFSAPGAFLITWITQVMPLVFFAGGAANAISHRSHAARGGGDARWLAGRVRRLAWPVLPLAVVWIPLPHLLLALGLAEQPVLVAARLAGQLLWFLAIYLVAVAATPWLLRLGERFGGRVPAALAVAAVLTDVIRFTGAEAAGYANVVFVWLAVHQLGFLYAKGRLAGFRLMAAGGFATAAALVAFGPYPGSMIGLPGAISNMAPPTVALLGVAFGQIGLAMLLRPRIVRLAARPRVARVAAWAGPRMMTVYLWHMSALFVVAGVAVVGFGLATPAPASAAWLAGWPLWLAALALVAWPLIRLFARHEEPPAAAGADPGALRVAAATGLAGAGLLTLTVTGFAPGVAPMLGAAAVLTGVALVTPMRRRASARASRTAAVAGLSAPAAQPSSQTYPANLPVGRSRR</sequence>
<name>A0A7W8ZB34_9ACTN</name>
<evidence type="ECO:0000313" key="5">
    <source>
        <dbReference type="Proteomes" id="UP000588112"/>
    </source>
</evidence>
<feature type="region of interest" description="Disordered" evidence="1">
    <location>
        <begin position="443"/>
        <end position="466"/>
    </location>
</feature>
<feature type="region of interest" description="Disordered" evidence="1">
    <location>
        <begin position="1"/>
        <end position="22"/>
    </location>
</feature>
<dbReference type="InterPro" id="IPR002656">
    <property type="entry name" value="Acyl_transf_3_dom"/>
</dbReference>
<accession>A0A7W8ZB34</accession>
<feature type="transmembrane region" description="Helical" evidence="2">
    <location>
        <begin position="310"/>
        <end position="334"/>
    </location>
</feature>
<feature type="transmembrane region" description="Helical" evidence="2">
    <location>
        <begin position="205"/>
        <end position="223"/>
    </location>
</feature>
<dbReference type="GO" id="GO:0016747">
    <property type="term" value="F:acyltransferase activity, transferring groups other than amino-acyl groups"/>
    <property type="evidence" value="ECO:0007669"/>
    <property type="project" value="InterPro"/>
</dbReference>
<feature type="compositionally biased region" description="Pro residues" evidence="1">
    <location>
        <begin position="9"/>
        <end position="19"/>
    </location>
</feature>
<feature type="domain" description="Acyltransferase 3" evidence="3">
    <location>
        <begin position="28"/>
        <end position="356"/>
    </location>
</feature>
<evidence type="ECO:0000256" key="1">
    <source>
        <dbReference type="SAM" id="MobiDB-lite"/>
    </source>
</evidence>
<feature type="transmembrane region" description="Helical" evidence="2">
    <location>
        <begin position="68"/>
        <end position="93"/>
    </location>
</feature>
<feature type="transmembrane region" description="Helical" evidence="2">
    <location>
        <begin position="153"/>
        <end position="171"/>
    </location>
</feature>
<dbReference type="Proteomes" id="UP000588112">
    <property type="component" value="Unassembled WGS sequence"/>
</dbReference>
<dbReference type="Pfam" id="PF01757">
    <property type="entry name" value="Acyl_transf_3"/>
    <property type="match status" value="1"/>
</dbReference>